<proteinExistence type="predicted"/>
<organism evidence="1 2">
    <name type="scientific">Puccinia graminis f. sp. tritici</name>
    <dbReference type="NCBI Taxonomy" id="56615"/>
    <lineage>
        <taxon>Eukaryota</taxon>
        <taxon>Fungi</taxon>
        <taxon>Dikarya</taxon>
        <taxon>Basidiomycota</taxon>
        <taxon>Pucciniomycotina</taxon>
        <taxon>Pucciniomycetes</taxon>
        <taxon>Pucciniales</taxon>
        <taxon>Pucciniaceae</taxon>
        <taxon>Puccinia</taxon>
    </lineage>
</organism>
<gene>
    <name evidence="1" type="ORF">PGTUg99_000627</name>
</gene>
<evidence type="ECO:0000313" key="1">
    <source>
        <dbReference type="EMBL" id="KAA1070979.1"/>
    </source>
</evidence>
<name>A0A5B0M462_PUCGR</name>
<reference evidence="1 2" key="1">
    <citation type="submission" date="2019-05" db="EMBL/GenBank/DDBJ databases">
        <title>Emergence of the Ug99 lineage of the wheat stem rust pathogen through somatic hybridization.</title>
        <authorList>
            <person name="Li F."/>
            <person name="Upadhyaya N.M."/>
            <person name="Sperschneider J."/>
            <person name="Matny O."/>
            <person name="Nguyen-Phuc H."/>
            <person name="Mago R."/>
            <person name="Raley C."/>
            <person name="Miller M.E."/>
            <person name="Silverstein K.A.T."/>
            <person name="Henningsen E."/>
            <person name="Hirsch C.D."/>
            <person name="Visser B."/>
            <person name="Pretorius Z.A."/>
            <person name="Steffenson B.J."/>
            <person name="Schwessinger B."/>
            <person name="Dodds P.N."/>
            <person name="Figueroa M."/>
        </authorList>
    </citation>
    <scope>NUCLEOTIDE SEQUENCE [LARGE SCALE GENOMIC DNA]</scope>
    <source>
        <strain evidence="1 2">Ug99</strain>
    </source>
</reference>
<dbReference type="Proteomes" id="UP000325313">
    <property type="component" value="Unassembled WGS sequence"/>
</dbReference>
<dbReference type="AlphaFoldDB" id="A0A5B0M462"/>
<evidence type="ECO:0000313" key="2">
    <source>
        <dbReference type="Proteomes" id="UP000325313"/>
    </source>
</evidence>
<comment type="caution">
    <text evidence="1">The sequence shown here is derived from an EMBL/GenBank/DDBJ whole genome shotgun (WGS) entry which is preliminary data.</text>
</comment>
<sequence length="92" mass="10114">MVTDVTKIRGVDHLGNDRTNRFIIGGPGGGPRSEFCFVILGFDDVVDPNCFEVRADYKLPVQVVRVQPRSFQYWKSPAGDLLGGCEGSVRAN</sequence>
<dbReference type="EMBL" id="VDEP01000481">
    <property type="protein sequence ID" value="KAA1070979.1"/>
    <property type="molecule type" value="Genomic_DNA"/>
</dbReference>
<accession>A0A5B0M462</accession>
<protein>
    <submittedName>
        <fullName evidence="1">Uncharacterized protein</fullName>
    </submittedName>
</protein>